<evidence type="ECO:0000313" key="3">
    <source>
        <dbReference type="EMBL" id="TQL79524.1"/>
    </source>
</evidence>
<feature type="domain" description="Endonuclease/exonuclease/phosphatase" evidence="2">
    <location>
        <begin position="50"/>
        <end position="280"/>
    </location>
</feature>
<dbReference type="AlphaFoldDB" id="A0A543B3X2"/>
<dbReference type="Gene3D" id="3.60.10.10">
    <property type="entry name" value="Endonuclease/exonuclease/phosphatase"/>
    <property type="match status" value="1"/>
</dbReference>
<dbReference type="PANTHER" id="PTHR14859:SF15">
    <property type="entry name" value="ENDONUCLEASE_EXONUCLEASE_PHOSPHATASE DOMAIN-CONTAINING PROTEIN"/>
    <property type="match status" value="1"/>
</dbReference>
<dbReference type="InterPro" id="IPR036691">
    <property type="entry name" value="Endo/exonu/phosph_ase_sf"/>
</dbReference>
<dbReference type="InterPro" id="IPR051916">
    <property type="entry name" value="GPI-anchor_lipid_remodeler"/>
</dbReference>
<dbReference type="GO" id="GO:0004527">
    <property type="term" value="F:exonuclease activity"/>
    <property type="evidence" value="ECO:0007669"/>
    <property type="project" value="UniProtKB-KW"/>
</dbReference>
<dbReference type="PANTHER" id="PTHR14859">
    <property type="entry name" value="CALCOFLUOR WHITE HYPERSENSITIVE PROTEIN PRECURSOR"/>
    <property type="match status" value="1"/>
</dbReference>
<evidence type="ECO:0000313" key="4">
    <source>
        <dbReference type="Proteomes" id="UP000317043"/>
    </source>
</evidence>
<name>A0A543B3X2_9ACTN</name>
<sequence>MFAHRSFRTVSRRSLLTGIGAGIAGAALGMPAAAAAEDTASAKLQRLRFATFNIHHGASPDDQLDLERIATVIKSMNVDVIGLQEVDRFWPRSDFVDQPQWLSRRLGMWKAYGANLILPPDDEAEEPGELNREYGTLILSKWPIVHQRNIALPKFPEGEQRGLMRTSIATPLGLITFANTHLQHNNAEERQLQAETIVDMMGPRSRKTILVGDFNAEAGTAEIDTIDSLFDDAWAQAGDGPGYTYDTLDPSVRIDYVWSSPDLEVTTAQVVTDDPLASDHLPVVTEYRYGWRSA</sequence>
<dbReference type="SUPFAM" id="SSF56219">
    <property type="entry name" value="DNase I-like"/>
    <property type="match status" value="1"/>
</dbReference>
<proteinExistence type="predicted"/>
<feature type="chain" id="PRO_5038690264" evidence="1">
    <location>
        <begin position="37"/>
        <end position="294"/>
    </location>
</feature>
<protein>
    <submittedName>
        <fullName evidence="3">Endonuclease/exonuclease/phosphatase family metal-dependent hydrolase</fullName>
    </submittedName>
</protein>
<keyword evidence="3" id="KW-0378">Hydrolase</keyword>
<organism evidence="3 4">
    <name type="scientific">Stackebrandtia endophytica</name>
    <dbReference type="NCBI Taxonomy" id="1496996"/>
    <lineage>
        <taxon>Bacteria</taxon>
        <taxon>Bacillati</taxon>
        <taxon>Actinomycetota</taxon>
        <taxon>Actinomycetes</taxon>
        <taxon>Glycomycetales</taxon>
        <taxon>Glycomycetaceae</taxon>
        <taxon>Stackebrandtia</taxon>
    </lineage>
</organism>
<dbReference type="Proteomes" id="UP000317043">
    <property type="component" value="Unassembled WGS sequence"/>
</dbReference>
<comment type="caution">
    <text evidence="3">The sequence shown here is derived from an EMBL/GenBank/DDBJ whole genome shotgun (WGS) entry which is preliminary data.</text>
</comment>
<evidence type="ECO:0000259" key="2">
    <source>
        <dbReference type="Pfam" id="PF03372"/>
    </source>
</evidence>
<dbReference type="Pfam" id="PF03372">
    <property type="entry name" value="Exo_endo_phos"/>
    <property type="match status" value="1"/>
</dbReference>
<keyword evidence="1" id="KW-0732">Signal</keyword>
<dbReference type="EMBL" id="VFOW01000001">
    <property type="protein sequence ID" value="TQL79524.1"/>
    <property type="molecule type" value="Genomic_DNA"/>
</dbReference>
<keyword evidence="4" id="KW-1185">Reference proteome</keyword>
<dbReference type="GO" id="GO:0006506">
    <property type="term" value="P:GPI anchor biosynthetic process"/>
    <property type="evidence" value="ECO:0007669"/>
    <property type="project" value="TreeGrafter"/>
</dbReference>
<dbReference type="InParanoid" id="A0A543B3X2"/>
<evidence type="ECO:0000256" key="1">
    <source>
        <dbReference type="SAM" id="SignalP"/>
    </source>
</evidence>
<accession>A0A543B3X2</accession>
<keyword evidence="3" id="KW-0255">Endonuclease</keyword>
<dbReference type="InterPro" id="IPR006311">
    <property type="entry name" value="TAT_signal"/>
</dbReference>
<reference evidence="3 4" key="1">
    <citation type="submission" date="2019-06" db="EMBL/GenBank/DDBJ databases">
        <title>Sequencing the genomes of 1000 actinobacteria strains.</title>
        <authorList>
            <person name="Klenk H.-P."/>
        </authorList>
    </citation>
    <scope>NUCLEOTIDE SEQUENCE [LARGE SCALE GENOMIC DNA]</scope>
    <source>
        <strain evidence="3 4">DSM 45928</strain>
    </source>
</reference>
<dbReference type="InterPro" id="IPR005135">
    <property type="entry name" value="Endo/exonuclease/phosphatase"/>
</dbReference>
<feature type="signal peptide" evidence="1">
    <location>
        <begin position="1"/>
        <end position="36"/>
    </location>
</feature>
<dbReference type="PROSITE" id="PS51318">
    <property type="entry name" value="TAT"/>
    <property type="match status" value="1"/>
</dbReference>
<gene>
    <name evidence="3" type="ORF">FB566_5133</name>
</gene>
<dbReference type="GO" id="GO:0016020">
    <property type="term" value="C:membrane"/>
    <property type="evidence" value="ECO:0007669"/>
    <property type="project" value="GOC"/>
</dbReference>
<dbReference type="GO" id="GO:0004519">
    <property type="term" value="F:endonuclease activity"/>
    <property type="evidence" value="ECO:0007669"/>
    <property type="project" value="UniProtKB-KW"/>
</dbReference>
<keyword evidence="3" id="KW-0269">Exonuclease</keyword>
<keyword evidence="3" id="KW-0540">Nuclease</keyword>